<dbReference type="InterPro" id="IPR036873">
    <property type="entry name" value="Rhodanese-like_dom_sf"/>
</dbReference>
<dbReference type="GO" id="GO:0005739">
    <property type="term" value="C:mitochondrion"/>
    <property type="evidence" value="ECO:0007669"/>
    <property type="project" value="TreeGrafter"/>
</dbReference>
<dbReference type="InterPro" id="IPR000340">
    <property type="entry name" value="Dual-sp_phosphatase_cat-dom"/>
</dbReference>
<dbReference type="GO" id="GO:0019903">
    <property type="term" value="F:protein phosphatase binding"/>
    <property type="evidence" value="ECO:0007669"/>
    <property type="project" value="TreeGrafter"/>
</dbReference>
<evidence type="ECO:0008006" key="5">
    <source>
        <dbReference type="Google" id="ProtNLM"/>
    </source>
</evidence>
<dbReference type="EMBL" id="CAXITT010000173">
    <property type="protein sequence ID" value="CAL1534493.1"/>
    <property type="molecule type" value="Genomic_DNA"/>
</dbReference>
<dbReference type="InterPro" id="IPR053272">
    <property type="entry name" value="STY_interacting-like"/>
</dbReference>
<dbReference type="PANTHER" id="PTHR46659:SF1">
    <property type="entry name" value="SERINE_THREONINE_TYROSINE-INTERACTING-LIKE PROTEIN 1"/>
    <property type="match status" value="1"/>
</dbReference>
<dbReference type="PROSITE" id="PS50054">
    <property type="entry name" value="TYR_PHOSPHATASE_DUAL"/>
    <property type="match status" value="1"/>
</dbReference>
<protein>
    <recommendedName>
        <fullName evidence="5">Serine/threonine/tyrosine-interacting-like protein 1</fullName>
    </recommendedName>
</protein>
<evidence type="ECO:0000313" key="3">
    <source>
        <dbReference type="EMBL" id="CAL1534493.1"/>
    </source>
</evidence>
<dbReference type="GO" id="GO:0001691">
    <property type="term" value="F:pseudophosphatase activity"/>
    <property type="evidence" value="ECO:0007669"/>
    <property type="project" value="TreeGrafter"/>
</dbReference>
<evidence type="ECO:0000313" key="4">
    <source>
        <dbReference type="Proteomes" id="UP001497497"/>
    </source>
</evidence>
<dbReference type="SUPFAM" id="SSF52799">
    <property type="entry name" value="(Phosphotyrosine protein) phosphatases II"/>
    <property type="match status" value="1"/>
</dbReference>
<dbReference type="Gene3D" id="3.90.190.10">
    <property type="entry name" value="Protein tyrosine phosphatase superfamily"/>
    <property type="match status" value="1"/>
</dbReference>
<name>A0AAV2HLX7_LYMST</name>
<dbReference type="InterPro" id="IPR020422">
    <property type="entry name" value="TYR_PHOSPHATASE_DUAL_dom"/>
</dbReference>
<accession>A0AAV2HLX7</accession>
<dbReference type="InterPro" id="IPR029021">
    <property type="entry name" value="Prot-tyrosine_phosphatase-like"/>
</dbReference>
<keyword evidence="4" id="KW-1185">Reference proteome</keyword>
<reference evidence="3 4" key="1">
    <citation type="submission" date="2024-04" db="EMBL/GenBank/DDBJ databases">
        <authorList>
            <consortium name="Genoscope - CEA"/>
            <person name="William W."/>
        </authorList>
    </citation>
    <scope>NUCLEOTIDE SEQUENCE [LARGE SCALE GENOMIC DNA]</scope>
</reference>
<dbReference type="FunFam" id="3.90.190.10:FF:000082">
    <property type="entry name" value="Serine/threonine/tyrosine-interacting-like protein 1"/>
    <property type="match status" value="1"/>
</dbReference>
<evidence type="ECO:0000259" key="1">
    <source>
        <dbReference type="PROSITE" id="PS50054"/>
    </source>
</evidence>
<dbReference type="Gene3D" id="3.40.250.10">
    <property type="entry name" value="Rhodanese-like domain"/>
    <property type="match status" value="1"/>
</dbReference>
<gene>
    <name evidence="3" type="ORF">GSLYS_00008453001</name>
</gene>
<proteinExistence type="predicted"/>
<dbReference type="GO" id="GO:0004864">
    <property type="term" value="F:protein phosphatase inhibitor activity"/>
    <property type="evidence" value="ECO:0007669"/>
    <property type="project" value="TreeGrafter"/>
</dbReference>
<dbReference type="SMART" id="SM00195">
    <property type="entry name" value="DSPc"/>
    <property type="match status" value="1"/>
</dbReference>
<dbReference type="Proteomes" id="UP001497497">
    <property type="component" value="Unassembled WGS sequence"/>
</dbReference>
<dbReference type="Pfam" id="PF00782">
    <property type="entry name" value="DSPc"/>
    <property type="match status" value="1"/>
</dbReference>
<evidence type="ECO:0000259" key="2">
    <source>
        <dbReference type="PROSITE" id="PS50206"/>
    </source>
</evidence>
<feature type="domain" description="Rhodanese" evidence="2">
    <location>
        <begin position="27"/>
        <end position="125"/>
    </location>
</feature>
<dbReference type="GO" id="GO:2001244">
    <property type="term" value="P:positive regulation of intrinsic apoptotic signaling pathway"/>
    <property type="evidence" value="ECO:0007669"/>
    <property type="project" value="TreeGrafter"/>
</dbReference>
<organism evidence="3 4">
    <name type="scientific">Lymnaea stagnalis</name>
    <name type="common">Great pond snail</name>
    <name type="synonym">Helix stagnalis</name>
    <dbReference type="NCBI Taxonomy" id="6523"/>
    <lineage>
        <taxon>Eukaryota</taxon>
        <taxon>Metazoa</taxon>
        <taxon>Spiralia</taxon>
        <taxon>Lophotrochozoa</taxon>
        <taxon>Mollusca</taxon>
        <taxon>Gastropoda</taxon>
        <taxon>Heterobranchia</taxon>
        <taxon>Euthyneura</taxon>
        <taxon>Panpulmonata</taxon>
        <taxon>Hygrophila</taxon>
        <taxon>Lymnaeoidea</taxon>
        <taxon>Lymnaeidae</taxon>
        <taxon>Lymnaea</taxon>
    </lineage>
</organism>
<dbReference type="SMART" id="SM00450">
    <property type="entry name" value="RHOD"/>
    <property type="match status" value="1"/>
</dbReference>
<dbReference type="PROSITE" id="PS50206">
    <property type="entry name" value="RHODANESE_3"/>
    <property type="match status" value="1"/>
</dbReference>
<dbReference type="PANTHER" id="PTHR46659">
    <property type="entry name" value="SERINE/THREONINE/TYROSINE-INTERACTING-LIKE PROTEIN 1"/>
    <property type="match status" value="1"/>
</dbReference>
<dbReference type="InterPro" id="IPR001763">
    <property type="entry name" value="Rhodanese-like_dom"/>
</dbReference>
<comment type="caution">
    <text evidence="3">The sequence shown here is derived from an EMBL/GenBank/DDBJ whole genome shotgun (WGS) entry which is preliminary data.</text>
</comment>
<dbReference type="SUPFAM" id="SSF52821">
    <property type="entry name" value="Rhodanese/Cell cycle control phosphatase"/>
    <property type="match status" value="1"/>
</dbReference>
<feature type="domain" description="Tyrosine-protein phosphatase" evidence="1">
    <location>
        <begin position="142"/>
        <end position="285"/>
    </location>
</feature>
<sequence>MEGLQLIGPSELYNLLQQGSSYSCLSDTNFLLLIDARNKEEYNASHILTAKKAPKNENGLFMIPYDAELECKVHVVVYDSNASSHTEESPATECAQLLWNSGSRNPVMILKGGYEEFSALYPFLRTQKIIFTPRELDDISPYPVEIVQGLLYLGNWHHGNAPHVQKNLKIRGHINCCIEAETFFPEPGPHLLHIQVEDDSSADLFSHFRSACDFIDLHFEEDFAVLVFGNLAISRPAAVIIAILIYHFKWTLEQAHNHVYKCSQKIRPNRGFIEQLSRWEEEILGSKKTDIDDQNFYI</sequence>
<dbReference type="AlphaFoldDB" id="A0AAV2HLX7"/>
<dbReference type="Pfam" id="PF00581">
    <property type="entry name" value="Rhodanese"/>
    <property type="match status" value="1"/>
</dbReference>
<dbReference type="GO" id="GO:0062030">
    <property type="term" value="P:negative regulation of stress granule assembly"/>
    <property type="evidence" value="ECO:0007669"/>
    <property type="project" value="TreeGrafter"/>
</dbReference>